<feature type="compositionally biased region" description="Acidic residues" evidence="1">
    <location>
        <begin position="23"/>
        <end position="41"/>
    </location>
</feature>
<accession>A0A9I9E5U1</accession>
<feature type="region of interest" description="Disordered" evidence="1">
    <location>
        <begin position="1"/>
        <end position="41"/>
    </location>
</feature>
<sequence>MPRKYRRWTTCIGAKSIEPSKEENDDSEDDDSSDEGSDSDESNEMLRYALRGSHSISPLPIHNANPLTTFVSSKIDEPNFHLLLDLLSDLPTNAIVLFRLMCFAGFIKKIRIPFWLLLPAWLAYIVDISLYISNLAGIQEGKDAIVEEGGIVALVELD</sequence>
<evidence type="ECO:0000256" key="1">
    <source>
        <dbReference type="SAM" id="MobiDB-lite"/>
    </source>
</evidence>
<reference evidence="3" key="1">
    <citation type="submission" date="2023-03" db="UniProtKB">
        <authorList>
            <consortium name="EnsemblPlants"/>
        </authorList>
    </citation>
    <scope>IDENTIFICATION</scope>
</reference>
<keyword evidence="2" id="KW-0472">Membrane</keyword>
<evidence type="ECO:0000256" key="2">
    <source>
        <dbReference type="SAM" id="Phobius"/>
    </source>
</evidence>
<protein>
    <submittedName>
        <fullName evidence="3">Uncharacterized protein</fullName>
    </submittedName>
</protein>
<dbReference type="AlphaFoldDB" id="A0A9I9E5U1"/>
<name>A0A9I9E5U1_CUCME</name>
<feature type="transmembrane region" description="Helical" evidence="2">
    <location>
        <begin position="114"/>
        <end position="132"/>
    </location>
</feature>
<keyword evidence="2" id="KW-1133">Transmembrane helix</keyword>
<evidence type="ECO:0000313" key="3">
    <source>
        <dbReference type="EnsemblPlants" id="MELO3C029171.2.1"/>
    </source>
</evidence>
<organism evidence="3">
    <name type="scientific">Cucumis melo</name>
    <name type="common">Muskmelon</name>
    <dbReference type="NCBI Taxonomy" id="3656"/>
    <lineage>
        <taxon>Eukaryota</taxon>
        <taxon>Viridiplantae</taxon>
        <taxon>Streptophyta</taxon>
        <taxon>Embryophyta</taxon>
        <taxon>Tracheophyta</taxon>
        <taxon>Spermatophyta</taxon>
        <taxon>Magnoliopsida</taxon>
        <taxon>eudicotyledons</taxon>
        <taxon>Gunneridae</taxon>
        <taxon>Pentapetalae</taxon>
        <taxon>rosids</taxon>
        <taxon>fabids</taxon>
        <taxon>Cucurbitales</taxon>
        <taxon>Cucurbitaceae</taxon>
        <taxon>Benincaseae</taxon>
        <taxon>Cucumis</taxon>
    </lineage>
</organism>
<dbReference type="EnsemblPlants" id="MELO3C029171.2.1">
    <property type="protein sequence ID" value="MELO3C029171.2.1"/>
    <property type="gene ID" value="MELO3C029171.2"/>
</dbReference>
<keyword evidence="2" id="KW-0812">Transmembrane</keyword>
<proteinExistence type="predicted"/>
<dbReference type="Gramene" id="MELO3C029171.2.1">
    <property type="protein sequence ID" value="MELO3C029171.2.1"/>
    <property type="gene ID" value="MELO3C029171.2"/>
</dbReference>